<dbReference type="AlphaFoldDB" id="M1ZQV6"/>
<evidence type="ECO:0000256" key="2">
    <source>
        <dbReference type="ARBA" id="ARBA00020675"/>
    </source>
</evidence>
<keyword evidence="4 8" id="KW-0547">Nucleotide-binding</keyword>
<accession>M1ZQV6</accession>
<feature type="region of interest" description="G-domain" evidence="8">
    <location>
        <begin position="190"/>
        <end position="338"/>
    </location>
</feature>
<feature type="compositionally biased region" description="Basic and acidic residues" evidence="10">
    <location>
        <begin position="53"/>
        <end position="62"/>
    </location>
</feature>
<feature type="binding site" evidence="8">
    <location>
        <begin position="196"/>
        <end position="203"/>
    </location>
    <ligand>
        <name>GTP</name>
        <dbReference type="ChEBI" id="CHEBI:37565"/>
    </ligand>
</feature>
<dbReference type="PROSITE" id="PS51722">
    <property type="entry name" value="G_TR_2"/>
    <property type="match status" value="1"/>
</dbReference>
<dbReference type="InterPro" id="IPR044145">
    <property type="entry name" value="IF2_II"/>
</dbReference>
<dbReference type="PATRIC" id="fig|1232189.3.peg.1881"/>
<dbReference type="Pfam" id="PF00009">
    <property type="entry name" value="GTP_EFTU"/>
    <property type="match status" value="1"/>
</dbReference>
<evidence type="ECO:0000256" key="8">
    <source>
        <dbReference type="HAMAP-Rule" id="MF_00100"/>
    </source>
</evidence>
<sequence>MAKIRVYELAKELNISSKELITLLEEEFSVEVKNHMSAIEDEDANLIKELLSGKEKSEKTKEEDDEIETTAKNPIKESMNNKKSNKRDDKNEKVNTENAEDMGIITMTSDTITVKEISDKLEKSYAEVIKELMLMGVMASVNQEINFEMAEKLAAKFDMEILKEDEDEKEDLEDILKDNEEEEYLQKRSPIITVMGHVDHGKTSLLDAIRKSKVTSTEAGGITQHIGAYTVELNGEAITFLDTPGHAAFTAMRARGAQVTDIVILVVAADDGIMPQTQEAISHCKAANVPLIVAINKIDRPGANIDKVKQELTEYGLVAEDWGGDTICVPVSAHTKEGIDDLLEMILLSSEILELKANPNRKAKGTVVEAKLDKGRGPVATLLIQNGTLRVGDSIVVGSTYGRIRAMFNDKGRNIESAGPSTPVEILGLSEVPEAGDKFYQVKEEKTARGIADKRKEKIRDEYLQSTHKVSLEDLYNQIQEGTVKELGLIVKADVQGSVEALKQSLEKLSTEEVKVRVIHGGVGAINETDVTLATASNGIILGFNVRPDNNAIIASERDGVDIKTYRVIYDAIEDIKSAMLGMLEPEFKEVVIGTAEVRQVYKISSVGTIAGAYIQTGKLARNAGARVIRDGIVIFESELASLKRFKDDAKEVAQGYECGLSIEKFNDIKEGDIIECFIMEEIKKKTL</sequence>
<evidence type="ECO:0000256" key="7">
    <source>
        <dbReference type="ARBA" id="ARBA00025162"/>
    </source>
</evidence>
<dbReference type="NCBIfam" id="TIGR00231">
    <property type="entry name" value="small_GTP"/>
    <property type="match status" value="1"/>
</dbReference>
<keyword evidence="5 8" id="KW-0648">Protein biosynthesis</keyword>
<dbReference type="Gene3D" id="1.10.10.2480">
    <property type="match status" value="1"/>
</dbReference>
<evidence type="ECO:0000313" key="13">
    <source>
        <dbReference type="Proteomes" id="UP000011944"/>
    </source>
</evidence>
<reference evidence="12 13" key="1">
    <citation type="submission" date="2012-10" db="EMBL/GenBank/DDBJ databases">
        <authorList>
            <person name="Strain E.A."/>
            <person name="Brown E."/>
            <person name="Allard M.W."/>
            <person name="Gonzalez-Escalona N."/>
            <person name="Timme R."/>
        </authorList>
    </citation>
    <scope>NUCLEOTIDE SEQUENCE [LARGE SCALE GENOMIC DNA]</scope>
    <source>
        <strain evidence="12 13">CFSAN001627</strain>
    </source>
</reference>
<evidence type="ECO:0000256" key="4">
    <source>
        <dbReference type="ARBA" id="ARBA00022741"/>
    </source>
</evidence>
<dbReference type="SUPFAM" id="SSF52156">
    <property type="entry name" value="Initiation factor IF2/eIF5b, domain 3"/>
    <property type="match status" value="1"/>
</dbReference>
<dbReference type="Pfam" id="PF22042">
    <property type="entry name" value="EF-G_D2"/>
    <property type="match status" value="1"/>
</dbReference>
<dbReference type="InterPro" id="IPR006847">
    <property type="entry name" value="IF2_N"/>
</dbReference>
<evidence type="ECO:0000256" key="1">
    <source>
        <dbReference type="ARBA" id="ARBA00007733"/>
    </source>
</evidence>
<dbReference type="Gene3D" id="3.40.50.10050">
    <property type="entry name" value="Translation initiation factor IF- 2, domain 3"/>
    <property type="match status" value="1"/>
</dbReference>
<dbReference type="Pfam" id="PF04760">
    <property type="entry name" value="IF2_N"/>
    <property type="match status" value="2"/>
</dbReference>
<organism evidence="12 13">
    <name type="scientific">Clostridium botulinum CFSAN001627</name>
    <dbReference type="NCBI Taxonomy" id="1232189"/>
    <lineage>
        <taxon>Bacteria</taxon>
        <taxon>Bacillati</taxon>
        <taxon>Bacillota</taxon>
        <taxon>Clostridia</taxon>
        <taxon>Eubacteriales</taxon>
        <taxon>Clostridiaceae</taxon>
        <taxon>Clostridium</taxon>
    </lineage>
</organism>
<dbReference type="SUPFAM" id="SSF52540">
    <property type="entry name" value="P-loop containing nucleoside triphosphate hydrolases"/>
    <property type="match status" value="1"/>
</dbReference>
<feature type="domain" description="Tr-type G" evidence="11">
    <location>
        <begin position="187"/>
        <end position="354"/>
    </location>
</feature>
<dbReference type="InterPro" id="IPR027417">
    <property type="entry name" value="P-loop_NTPase"/>
</dbReference>
<dbReference type="CDD" id="cd03692">
    <property type="entry name" value="mtIF2_IVc"/>
    <property type="match status" value="1"/>
</dbReference>
<feature type="binding site" evidence="8">
    <location>
        <begin position="296"/>
        <end position="299"/>
    </location>
    <ligand>
        <name>GTP</name>
        <dbReference type="ChEBI" id="CHEBI:37565"/>
    </ligand>
</feature>
<dbReference type="InterPro" id="IPR000178">
    <property type="entry name" value="TF_IF2_bacterial-like"/>
</dbReference>
<name>M1ZQV6_CLOBO</name>
<keyword evidence="8" id="KW-0963">Cytoplasm</keyword>
<comment type="function">
    <text evidence="7 8 9">One of the essential components for the initiation of protein synthesis. Protects formylmethionyl-tRNA from spontaneous hydrolysis and promotes its binding to the 30S ribosomal subunits. Also involved in the hydrolysis of GTP during the formation of the 70S ribosomal complex.</text>
</comment>
<comment type="similarity">
    <text evidence="1 8 9">Belongs to the TRAFAC class translation factor GTPase superfamily. Classic translation factor GTPase family. IF-2 subfamily.</text>
</comment>
<dbReference type="PANTHER" id="PTHR43381">
    <property type="entry name" value="TRANSLATION INITIATION FACTOR IF-2-RELATED"/>
    <property type="match status" value="1"/>
</dbReference>
<dbReference type="Pfam" id="PF11987">
    <property type="entry name" value="IF-2"/>
    <property type="match status" value="1"/>
</dbReference>
<dbReference type="SUPFAM" id="SSF50447">
    <property type="entry name" value="Translation proteins"/>
    <property type="match status" value="2"/>
</dbReference>
<dbReference type="HAMAP" id="MF_00100_B">
    <property type="entry name" value="IF_2_B"/>
    <property type="match status" value="1"/>
</dbReference>
<proteinExistence type="inferred from homology"/>
<evidence type="ECO:0000256" key="5">
    <source>
        <dbReference type="ARBA" id="ARBA00022917"/>
    </source>
</evidence>
<feature type="compositionally biased region" description="Basic and acidic residues" evidence="10">
    <location>
        <begin position="86"/>
        <end position="95"/>
    </location>
</feature>
<dbReference type="FunFam" id="3.40.50.10050:FF:000001">
    <property type="entry name" value="Translation initiation factor IF-2"/>
    <property type="match status" value="1"/>
</dbReference>
<dbReference type="NCBIfam" id="TIGR00487">
    <property type="entry name" value="IF-2"/>
    <property type="match status" value="1"/>
</dbReference>
<feature type="region of interest" description="Disordered" evidence="10">
    <location>
        <begin position="53"/>
        <end position="100"/>
    </location>
</feature>
<gene>
    <name evidence="8 12" type="primary">infB</name>
    <name evidence="12" type="ORF">CFSAN001627_11823</name>
</gene>
<dbReference type="InterPro" id="IPR053905">
    <property type="entry name" value="EF-G-like_DII"/>
</dbReference>
<dbReference type="InterPro" id="IPR015760">
    <property type="entry name" value="TIF_IF2"/>
</dbReference>
<dbReference type="Gene3D" id="2.40.30.10">
    <property type="entry name" value="Translation factors"/>
    <property type="match status" value="2"/>
</dbReference>
<evidence type="ECO:0000313" key="12">
    <source>
        <dbReference type="EMBL" id="EKN41666.1"/>
    </source>
</evidence>
<comment type="subcellular location">
    <subcellularLocation>
        <location evidence="8">Cytoplasm</location>
    </subcellularLocation>
</comment>
<dbReference type="EMBL" id="AMXI01000686">
    <property type="protein sequence ID" value="EKN41666.1"/>
    <property type="molecule type" value="Genomic_DNA"/>
</dbReference>
<dbReference type="CDD" id="cd03702">
    <property type="entry name" value="IF2_mtIF2_II"/>
    <property type="match status" value="1"/>
</dbReference>
<dbReference type="GO" id="GO:0003743">
    <property type="term" value="F:translation initiation factor activity"/>
    <property type="evidence" value="ECO:0007669"/>
    <property type="project" value="UniProtKB-UniRule"/>
</dbReference>
<dbReference type="GO" id="GO:0003924">
    <property type="term" value="F:GTPase activity"/>
    <property type="evidence" value="ECO:0007669"/>
    <property type="project" value="UniProtKB-UniRule"/>
</dbReference>
<reference evidence="12 13" key="2">
    <citation type="submission" date="2013-03" db="EMBL/GenBank/DDBJ databases">
        <title>Diversity in Clostridium botulinum.</title>
        <authorList>
            <person name="Timme R.E."/>
            <person name="Allard M."/>
            <person name="Luo Y."/>
            <person name="Strain E."/>
            <person name="Gonzalez-Escalona N."/>
            <person name="Brown E."/>
        </authorList>
    </citation>
    <scope>NUCLEOTIDE SEQUENCE [LARGE SCALE GENOMIC DNA]</scope>
    <source>
        <strain evidence="12 13">CFSAN001627</strain>
    </source>
</reference>
<dbReference type="FunFam" id="3.40.50.300:FF:000019">
    <property type="entry name" value="Translation initiation factor IF-2"/>
    <property type="match status" value="1"/>
</dbReference>
<dbReference type="CDD" id="cd01887">
    <property type="entry name" value="IF2_eIF5B"/>
    <property type="match status" value="1"/>
</dbReference>
<dbReference type="GO" id="GO:0005525">
    <property type="term" value="F:GTP binding"/>
    <property type="evidence" value="ECO:0007669"/>
    <property type="project" value="UniProtKB-KW"/>
</dbReference>
<dbReference type="InterPro" id="IPR036925">
    <property type="entry name" value="TIF_IF2_dom3_sf"/>
</dbReference>
<evidence type="ECO:0000256" key="6">
    <source>
        <dbReference type="ARBA" id="ARBA00023134"/>
    </source>
</evidence>
<dbReference type="Proteomes" id="UP000011944">
    <property type="component" value="Unassembled WGS sequence"/>
</dbReference>
<dbReference type="InterPro" id="IPR000795">
    <property type="entry name" value="T_Tr_GTP-bd_dom"/>
</dbReference>
<dbReference type="FunFam" id="2.40.30.10:FF:000007">
    <property type="entry name" value="Translation initiation factor IF-2"/>
    <property type="match status" value="1"/>
</dbReference>
<dbReference type="Gene3D" id="3.40.50.300">
    <property type="entry name" value="P-loop containing nucleotide triphosphate hydrolases"/>
    <property type="match status" value="1"/>
</dbReference>
<evidence type="ECO:0000259" key="11">
    <source>
        <dbReference type="PROSITE" id="PS51722"/>
    </source>
</evidence>
<evidence type="ECO:0000256" key="10">
    <source>
        <dbReference type="SAM" id="MobiDB-lite"/>
    </source>
</evidence>
<dbReference type="PROSITE" id="PS01176">
    <property type="entry name" value="IF2"/>
    <property type="match status" value="1"/>
</dbReference>
<evidence type="ECO:0000256" key="9">
    <source>
        <dbReference type="RuleBase" id="RU000644"/>
    </source>
</evidence>
<keyword evidence="3 8" id="KW-0396">Initiation factor</keyword>
<comment type="caution">
    <text evidence="12">The sequence shown here is derived from an EMBL/GenBank/DDBJ whole genome shotgun (WGS) entry which is preliminary data.</text>
</comment>
<dbReference type="FunFam" id="2.40.30.10:FF:000008">
    <property type="entry name" value="Translation initiation factor IF-2"/>
    <property type="match status" value="1"/>
</dbReference>
<dbReference type="InterPro" id="IPR005225">
    <property type="entry name" value="Small_GTP-bd"/>
</dbReference>
<protein>
    <recommendedName>
        <fullName evidence="2 8">Translation initiation factor IF-2</fullName>
    </recommendedName>
</protein>
<dbReference type="InterPro" id="IPR009000">
    <property type="entry name" value="Transl_B-barrel_sf"/>
</dbReference>
<dbReference type="GO" id="GO:0005829">
    <property type="term" value="C:cytosol"/>
    <property type="evidence" value="ECO:0007669"/>
    <property type="project" value="TreeGrafter"/>
</dbReference>
<evidence type="ECO:0000256" key="3">
    <source>
        <dbReference type="ARBA" id="ARBA00022540"/>
    </source>
</evidence>
<dbReference type="PANTHER" id="PTHR43381:SF5">
    <property type="entry name" value="TR-TYPE G DOMAIN-CONTAINING PROTEIN"/>
    <property type="match status" value="1"/>
</dbReference>
<dbReference type="SMR" id="M1ZQV6"/>
<dbReference type="InterPro" id="IPR023115">
    <property type="entry name" value="TIF_IF2_dom3"/>
</dbReference>
<feature type="binding site" evidence="8">
    <location>
        <begin position="242"/>
        <end position="246"/>
    </location>
    <ligand>
        <name>GTP</name>
        <dbReference type="ChEBI" id="CHEBI:37565"/>
    </ligand>
</feature>
<keyword evidence="6 8" id="KW-0342">GTP-binding</keyword>